<organism evidence="2 3">
    <name type="scientific">Caenorhabditis nigoni</name>
    <dbReference type="NCBI Taxonomy" id="1611254"/>
    <lineage>
        <taxon>Eukaryota</taxon>
        <taxon>Metazoa</taxon>
        <taxon>Ecdysozoa</taxon>
        <taxon>Nematoda</taxon>
        <taxon>Chromadorea</taxon>
        <taxon>Rhabditida</taxon>
        <taxon>Rhabditina</taxon>
        <taxon>Rhabditomorpha</taxon>
        <taxon>Rhabditoidea</taxon>
        <taxon>Rhabditidae</taxon>
        <taxon>Peloderinae</taxon>
        <taxon>Caenorhabditis</taxon>
    </lineage>
</organism>
<gene>
    <name evidence="2" type="primary">Cnig_chr_X.g24604</name>
    <name evidence="2" type="ORF">B9Z55_024604</name>
</gene>
<evidence type="ECO:0000313" key="2">
    <source>
        <dbReference type="EMBL" id="PIC18857.1"/>
    </source>
</evidence>
<dbReference type="AlphaFoldDB" id="A0A2G5SUX7"/>
<evidence type="ECO:0000256" key="1">
    <source>
        <dbReference type="SAM" id="MobiDB-lite"/>
    </source>
</evidence>
<name>A0A2G5SUX7_9PELO</name>
<feature type="compositionally biased region" description="Polar residues" evidence="1">
    <location>
        <begin position="111"/>
        <end position="120"/>
    </location>
</feature>
<evidence type="ECO:0000313" key="3">
    <source>
        <dbReference type="Proteomes" id="UP000230233"/>
    </source>
</evidence>
<protein>
    <submittedName>
        <fullName evidence="2">Uncharacterized protein</fullName>
    </submittedName>
</protein>
<dbReference type="EMBL" id="PDUG01000006">
    <property type="protein sequence ID" value="PIC18857.1"/>
    <property type="molecule type" value="Genomic_DNA"/>
</dbReference>
<sequence length="249" mass="27630">MSRIADYKLCRIVDEILNKLFTEKTCFDATNGTASITPVSSNTVSSPEDGSPETKNQIIYMEVKKEMTQYPKNFNMTSNSKISENLKTFTENDPSVESEKSVIPETKVDRSNTSASSPSKGSLPDDTTIFKNSTTQGLHDVPKNFYEDFDDLWRATAGVKLTINIQQKVTEIPLPPRTLNKKEVETVQRSDTELASGAVTKIFKDHISATLETNKSRRKDLLQTSDQSLVTAVSPTSAQSPTSEYSGER</sequence>
<reference evidence="3" key="1">
    <citation type="submission" date="2017-10" db="EMBL/GenBank/DDBJ databases">
        <title>Rapid genome shrinkage in a self-fertile nematode reveals novel sperm competition proteins.</title>
        <authorList>
            <person name="Yin D."/>
            <person name="Schwarz E.M."/>
            <person name="Thomas C.G."/>
            <person name="Felde R.L."/>
            <person name="Korf I.F."/>
            <person name="Cutter A.D."/>
            <person name="Schartner C.M."/>
            <person name="Ralston E.J."/>
            <person name="Meyer B.J."/>
            <person name="Haag E.S."/>
        </authorList>
    </citation>
    <scope>NUCLEOTIDE SEQUENCE [LARGE SCALE GENOMIC DNA]</scope>
    <source>
        <strain evidence="3">JU1422</strain>
    </source>
</reference>
<proteinExistence type="predicted"/>
<feature type="region of interest" description="Disordered" evidence="1">
    <location>
        <begin position="89"/>
        <end position="137"/>
    </location>
</feature>
<dbReference type="Proteomes" id="UP000230233">
    <property type="component" value="Chromosome X"/>
</dbReference>
<keyword evidence="3" id="KW-1185">Reference proteome</keyword>
<feature type="compositionally biased region" description="Basic and acidic residues" evidence="1">
    <location>
        <begin position="97"/>
        <end position="110"/>
    </location>
</feature>
<comment type="caution">
    <text evidence="2">The sequence shown here is derived from an EMBL/GenBank/DDBJ whole genome shotgun (WGS) entry which is preliminary data.</text>
</comment>
<accession>A0A2G5SUX7</accession>
<feature type="region of interest" description="Disordered" evidence="1">
    <location>
        <begin position="225"/>
        <end position="249"/>
    </location>
</feature>